<dbReference type="SMART" id="SM00439">
    <property type="entry name" value="BAH"/>
    <property type="match status" value="1"/>
</dbReference>
<dbReference type="InterPro" id="IPR014002">
    <property type="entry name" value="Agenet_dom_plant"/>
</dbReference>
<reference evidence="3 4" key="1">
    <citation type="submission" date="2024-04" db="EMBL/GenBank/DDBJ databases">
        <title>The reference genome of an endangered Asteraceae, Deinandra increscens subsp. villosa, native to the Central Coast of California.</title>
        <authorList>
            <person name="Guilliams M."/>
            <person name="Hasenstab-Lehman K."/>
            <person name="Meyer R."/>
            <person name="Mcevoy S."/>
        </authorList>
    </citation>
    <scope>NUCLEOTIDE SEQUENCE [LARGE SCALE GENOMIC DNA]</scope>
    <source>
        <tissue evidence="3">Leaf</tissue>
    </source>
</reference>
<name>A0AAP0DFP1_9ASTR</name>
<dbReference type="InterPro" id="IPR043151">
    <property type="entry name" value="BAH_sf"/>
</dbReference>
<feature type="compositionally biased region" description="Polar residues" evidence="1">
    <location>
        <begin position="511"/>
        <end position="525"/>
    </location>
</feature>
<evidence type="ECO:0000256" key="1">
    <source>
        <dbReference type="SAM" id="MobiDB-lite"/>
    </source>
</evidence>
<feature type="compositionally biased region" description="Basic and acidic residues" evidence="1">
    <location>
        <begin position="540"/>
        <end position="561"/>
    </location>
</feature>
<dbReference type="PROSITE" id="PS51038">
    <property type="entry name" value="BAH"/>
    <property type="match status" value="1"/>
</dbReference>
<dbReference type="GO" id="GO:0003682">
    <property type="term" value="F:chromatin binding"/>
    <property type="evidence" value="ECO:0007669"/>
    <property type="project" value="InterPro"/>
</dbReference>
<sequence length="584" mass="67166">MAENGKCFVEWKEHYVSKERGKRVVHYFLKDVSGESVLAVVGTERSVRHMFYVVAEDFLKVNEAENPVNAGYRWRSRREVVNWLTSMLSKQHRQGELSKSPKSDHISGGVVLYQNHLARNLKSRILDTVWSGVAWTCSKQLKHFPAFRRNGITIAVHSFVYVMSEEATRHLAYLEDMYEDRKRQKKVKVRWFHHTQEVQAATTLKNPHPKEVFITPYAQVISVECVDGPSLVLTREHYDKCASMLPEDLLTRVHLCVRQFKNNRVKPFKLSKLCGYFDQSVFLILDTDFLEDEENSTGDIVKLGAKRRRSSREQWVAPCNSTCMDVKYEILRRKLIPKYVKNRASNIMPFKVNEKIELLSLDSGIRGCWFRCTILQVTRRQLRVQYDDLKDEGGSGNLEEWVPAFRLAMPDKLGIRCPGRPTTRPARMEDEIYVAFEVGSPVDGWWSDGWWEGVVTGIGESGDGDVKVYVPGENLFLELHKKNIRLSRDWVGDHWVNLETKPNILSLVSASNETEPENSPISSKQIPEPVDPEPVDPEFNDIKPTQEGDPDPEFHEKEKDPSSALDDNLQTVELGEDTSENREA</sequence>
<dbReference type="InterPro" id="IPR001025">
    <property type="entry name" value="BAH_dom"/>
</dbReference>
<dbReference type="Pfam" id="PF05641">
    <property type="entry name" value="Agenet"/>
    <property type="match status" value="1"/>
</dbReference>
<keyword evidence="4" id="KW-1185">Reference proteome</keyword>
<feature type="compositionally biased region" description="Acidic residues" evidence="1">
    <location>
        <begin position="530"/>
        <end position="539"/>
    </location>
</feature>
<dbReference type="PANTHER" id="PTHR31917">
    <property type="entry name" value="AGENET DOMAIN-CONTAINING PROTEIN-RELATED"/>
    <property type="match status" value="1"/>
</dbReference>
<protein>
    <recommendedName>
        <fullName evidence="2">BAH domain-containing protein</fullName>
    </recommendedName>
</protein>
<dbReference type="Gene3D" id="2.30.30.490">
    <property type="match status" value="1"/>
</dbReference>
<dbReference type="Pfam" id="PF01426">
    <property type="entry name" value="BAH"/>
    <property type="match status" value="1"/>
</dbReference>
<dbReference type="CDD" id="cd20405">
    <property type="entry name" value="Tudor_Agenet_AtDUF_rpt1_3"/>
    <property type="match status" value="1"/>
</dbReference>
<accession>A0AAP0DFP1</accession>
<dbReference type="Proteomes" id="UP001408789">
    <property type="component" value="Unassembled WGS sequence"/>
</dbReference>
<dbReference type="SMART" id="SM00743">
    <property type="entry name" value="Agenet"/>
    <property type="match status" value="2"/>
</dbReference>
<evidence type="ECO:0000313" key="4">
    <source>
        <dbReference type="Proteomes" id="UP001408789"/>
    </source>
</evidence>
<comment type="caution">
    <text evidence="3">The sequence shown here is derived from an EMBL/GenBank/DDBJ whole genome shotgun (WGS) entry which is preliminary data.</text>
</comment>
<feature type="region of interest" description="Disordered" evidence="1">
    <location>
        <begin position="511"/>
        <end position="584"/>
    </location>
</feature>
<gene>
    <name evidence="3" type="ORF">SSX86_008678</name>
</gene>
<feature type="domain" description="BAH" evidence="2">
    <location>
        <begin position="152"/>
        <end position="271"/>
    </location>
</feature>
<proteinExistence type="predicted"/>
<evidence type="ECO:0000259" key="2">
    <source>
        <dbReference type="PROSITE" id="PS51038"/>
    </source>
</evidence>
<organism evidence="3 4">
    <name type="scientific">Deinandra increscens subsp. villosa</name>
    <dbReference type="NCBI Taxonomy" id="3103831"/>
    <lineage>
        <taxon>Eukaryota</taxon>
        <taxon>Viridiplantae</taxon>
        <taxon>Streptophyta</taxon>
        <taxon>Embryophyta</taxon>
        <taxon>Tracheophyta</taxon>
        <taxon>Spermatophyta</taxon>
        <taxon>Magnoliopsida</taxon>
        <taxon>eudicotyledons</taxon>
        <taxon>Gunneridae</taxon>
        <taxon>Pentapetalae</taxon>
        <taxon>asterids</taxon>
        <taxon>campanulids</taxon>
        <taxon>Asterales</taxon>
        <taxon>Asteraceae</taxon>
        <taxon>Asteroideae</taxon>
        <taxon>Heliantheae alliance</taxon>
        <taxon>Madieae</taxon>
        <taxon>Madiinae</taxon>
        <taxon>Deinandra</taxon>
    </lineage>
</organism>
<dbReference type="EMBL" id="JBCNJP010000010">
    <property type="protein sequence ID" value="KAK9072245.1"/>
    <property type="molecule type" value="Genomic_DNA"/>
</dbReference>
<dbReference type="PANTHER" id="PTHR31917:SF101">
    <property type="entry name" value="OS07G0607300 PROTEIN"/>
    <property type="match status" value="1"/>
</dbReference>
<dbReference type="InterPro" id="IPR008395">
    <property type="entry name" value="Agenet-like_dom"/>
</dbReference>
<evidence type="ECO:0000313" key="3">
    <source>
        <dbReference type="EMBL" id="KAK9072245.1"/>
    </source>
</evidence>
<dbReference type="AlphaFoldDB" id="A0AAP0DFP1"/>